<sequence length="186" mass="21856">MTRLWVTGFRSFELGVFGNQDPKITVIKYALEKIIKRELDEELEWIITGGQLGIDQYALEVANALKAEYPALKTALMTPFKDFGGQWNENNQAQLQKLKAAVDFTQSVSQDEYKNPQQFKNYQNFMLEHTDGAILFYDAQAEESKVRYLYSAMQQYDRQRTYPITLVDFDRLQEYADEYVESIREW</sequence>
<dbReference type="InterPro" id="IPR010697">
    <property type="entry name" value="YspA"/>
</dbReference>
<accession>A0A6G8B0X0</accession>
<evidence type="ECO:0000313" key="3">
    <source>
        <dbReference type="Proteomes" id="UP000500741"/>
    </source>
</evidence>
<evidence type="ECO:0000256" key="1">
    <source>
        <dbReference type="HAMAP-Rule" id="MF_01575"/>
    </source>
</evidence>
<keyword evidence="3" id="KW-1185">Reference proteome</keyword>
<dbReference type="EMBL" id="CP049888">
    <property type="protein sequence ID" value="QIL50865.1"/>
    <property type="molecule type" value="Genomic_DNA"/>
</dbReference>
<protein>
    <recommendedName>
        <fullName evidence="1">UPF0398 protein G7084_05770</fullName>
    </recommendedName>
</protein>
<reference evidence="2 3" key="1">
    <citation type="submission" date="2020-03" db="EMBL/GenBank/DDBJ databases">
        <title>Weissella sp. nov., isolated from Cybister lewisianus.</title>
        <authorList>
            <person name="Hyun D.-W."/>
            <person name="Bae J.-W."/>
        </authorList>
    </citation>
    <scope>NUCLEOTIDE SEQUENCE [LARGE SCALE GENOMIC DNA]</scope>
    <source>
        <strain evidence="2 3">HDW19</strain>
    </source>
</reference>
<dbReference type="NCBIfam" id="NF010181">
    <property type="entry name" value="PRK13660.1"/>
    <property type="match status" value="1"/>
</dbReference>
<dbReference type="KEGG" id="wco:G7084_05770"/>
<organism evidence="2 3">
    <name type="scientific">Weissella coleopterorum</name>
    <dbReference type="NCBI Taxonomy" id="2714949"/>
    <lineage>
        <taxon>Bacteria</taxon>
        <taxon>Bacillati</taxon>
        <taxon>Bacillota</taxon>
        <taxon>Bacilli</taxon>
        <taxon>Lactobacillales</taxon>
        <taxon>Lactobacillaceae</taxon>
        <taxon>Weissella</taxon>
    </lineage>
</organism>
<dbReference type="Proteomes" id="UP000500741">
    <property type="component" value="Chromosome"/>
</dbReference>
<dbReference type="SUPFAM" id="SSF102405">
    <property type="entry name" value="MCP/YpsA-like"/>
    <property type="match status" value="1"/>
</dbReference>
<dbReference type="PANTHER" id="PTHR38440:SF1">
    <property type="entry name" value="UPF0398 PROTEIN SPR0331"/>
    <property type="match status" value="1"/>
</dbReference>
<dbReference type="Gene3D" id="3.40.50.450">
    <property type="match status" value="1"/>
</dbReference>
<dbReference type="HAMAP" id="MF_01575">
    <property type="entry name" value="UPF0398"/>
    <property type="match status" value="1"/>
</dbReference>
<dbReference type="Pfam" id="PF06908">
    <property type="entry name" value="YpsA"/>
    <property type="match status" value="1"/>
</dbReference>
<dbReference type="PIRSF" id="PIRSF021290">
    <property type="entry name" value="DUF1273"/>
    <property type="match status" value="1"/>
</dbReference>
<evidence type="ECO:0000313" key="2">
    <source>
        <dbReference type="EMBL" id="QIL50865.1"/>
    </source>
</evidence>
<gene>
    <name evidence="2" type="ORF">G7084_05770</name>
</gene>
<name>A0A6G8B0X0_9LACO</name>
<dbReference type="PANTHER" id="PTHR38440">
    <property type="entry name" value="UPF0398 PROTEIN YPSA"/>
    <property type="match status" value="1"/>
</dbReference>
<dbReference type="AlphaFoldDB" id="A0A6G8B0X0"/>
<proteinExistence type="inferred from homology"/>
<dbReference type="RefSeq" id="WP_166010883.1">
    <property type="nucleotide sequence ID" value="NZ_CP049888.1"/>
</dbReference>
<comment type="similarity">
    <text evidence="1">Belongs to the UPF0398 family.</text>
</comment>